<dbReference type="InParanoid" id="A0A1E7FMU8"/>
<sequence length="222" mass="24990">MRTPVIRKFKRPKSAGAKRNRLTGNKLKDFYYPCHHKGACSKKNECTCIENDHLCTKHCIYGEFGVNFFKGCSCITNCRTSTCPCRGNNRECDPDVCKCSAGCNDEGCANMDAAMGRRVPLLVGKSSIEGAGLGVFTKNALKKGDYIDEYIGELLEFTTIDTAYYFDVTKDYVIDATKQGNKTRYLNHSTRPNVTARTHFVNGEYRIKFYSKHNIPAQSEVR</sequence>
<evidence type="ECO:0000313" key="10">
    <source>
        <dbReference type="Proteomes" id="UP000095751"/>
    </source>
</evidence>
<evidence type="ECO:0000313" key="9">
    <source>
        <dbReference type="EMBL" id="OEU19502.1"/>
    </source>
</evidence>
<dbReference type="GO" id="GO:0032259">
    <property type="term" value="P:methylation"/>
    <property type="evidence" value="ECO:0007669"/>
    <property type="project" value="UniProtKB-KW"/>
</dbReference>
<feature type="domain" description="SET" evidence="7">
    <location>
        <begin position="119"/>
        <end position="222"/>
    </location>
</feature>
<dbReference type="OrthoDB" id="308383at2759"/>
<dbReference type="SUPFAM" id="SSF82199">
    <property type="entry name" value="SET domain"/>
    <property type="match status" value="1"/>
</dbReference>
<dbReference type="InterPro" id="IPR045318">
    <property type="entry name" value="EZH1/2-like"/>
</dbReference>
<evidence type="ECO:0000256" key="6">
    <source>
        <dbReference type="ARBA" id="ARBA00048568"/>
    </source>
</evidence>
<dbReference type="InterPro" id="IPR046341">
    <property type="entry name" value="SET_dom_sf"/>
</dbReference>
<reference evidence="9 10" key="1">
    <citation type="submission" date="2016-09" db="EMBL/GenBank/DDBJ databases">
        <title>Extensive genetic diversity and differential bi-allelic expression allows diatom success in the polar Southern Ocean.</title>
        <authorList>
            <consortium name="DOE Joint Genome Institute"/>
            <person name="Mock T."/>
            <person name="Otillar R.P."/>
            <person name="Strauss J."/>
            <person name="Dupont C."/>
            <person name="Frickenhaus S."/>
            <person name="Maumus F."/>
            <person name="Mcmullan M."/>
            <person name="Sanges R."/>
            <person name="Schmutz J."/>
            <person name="Toseland A."/>
            <person name="Valas R."/>
            <person name="Veluchamy A."/>
            <person name="Ward B.J."/>
            <person name="Allen A."/>
            <person name="Barry K."/>
            <person name="Falciatore A."/>
            <person name="Ferrante M."/>
            <person name="Fortunato A.E."/>
            <person name="Gloeckner G."/>
            <person name="Gruber A."/>
            <person name="Hipkin R."/>
            <person name="Janech M."/>
            <person name="Kroth P."/>
            <person name="Leese F."/>
            <person name="Lindquist E."/>
            <person name="Lyon B.R."/>
            <person name="Martin J."/>
            <person name="Mayer C."/>
            <person name="Parker M."/>
            <person name="Quesneville H."/>
            <person name="Raymond J."/>
            <person name="Uhlig C."/>
            <person name="Valentin K.U."/>
            <person name="Worden A.Z."/>
            <person name="Armbrust E.V."/>
            <person name="Bowler C."/>
            <person name="Green B."/>
            <person name="Moulton V."/>
            <person name="Van Oosterhout C."/>
            <person name="Grigoriev I."/>
        </authorList>
    </citation>
    <scope>NUCLEOTIDE SEQUENCE [LARGE SCALE GENOMIC DNA]</scope>
    <source>
        <strain evidence="9 10">CCMP1102</strain>
    </source>
</reference>
<dbReference type="PANTHER" id="PTHR45747:SF4">
    <property type="entry name" value="HISTONE-LYSINE N-METHYLTRANSFERASE E(Z)"/>
    <property type="match status" value="1"/>
</dbReference>
<name>A0A1E7FMU8_9STRA</name>
<evidence type="ECO:0000256" key="5">
    <source>
        <dbReference type="ARBA" id="ARBA00023163"/>
    </source>
</evidence>
<dbReference type="SMART" id="SM00317">
    <property type="entry name" value="SET"/>
    <property type="match status" value="1"/>
</dbReference>
<dbReference type="KEGG" id="fcy:FRACYDRAFT_181541"/>
<protein>
    <submittedName>
        <fullName evidence="9">SET domain-containing protein</fullName>
    </submittedName>
</protein>
<evidence type="ECO:0000259" key="7">
    <source>
        <dbReference type="PROSITE" id="PS50280"/>
    </source>
</evidence>
<evidence type="ECO:0000259" key="8">
    <source>
        <dbReference type="PROSITE" id="PS51633"/>
    </source>
</evidence>
<dbReference type="GO" id="GO:0031507">
    <property type="term" value="P:heterochromatin formation"/>
    <property type="evidence" value="ECO:0007669"/>
    <property type="project" value="TreeGrafter"/>
</dbReference>
<accession>A0A1E7FMU8</accession>
<comment type="catalytic activity">
    <reaction evidence="6">
        <text>L-lysyl(27)-[histone H3] + 3 S-adenosyl-L-methionine = N(6),N(6),N(6)-trimethyl-L-lysyl(27)-[histone H3] + 3 S-adenosyl-L-homocysteine + 3 H(+)</text>
        <dbReference type="Rhea" id="RHEA:60292"/>
        <dbReference type="Rhea" id="RHEA-COMP:15535"/>
        <dbReference type="Rhea" id="RHEA-COMP:15548"/>
        <dbReference type="ChEBI" id="CHEBI:15378"/>
        <dbReference type="ChEBI" id="CHEBI:29969"/>
        <dbReference type="ChEBI" id="CHEBI:57856"/>
        <dbReference type="ChEBI" id="CHEBI:59789"/>
        <dbReference type="ChEBI" id="CHEBI:61961"/>
        <dbReference type="EC" id="2.1.1.356"/>
    </reaction>
</comment>
<dbReference type="Proteomes" id="UP000095751">
    <property type="component" value="Unassembled WGS sequence"/>
</dbReference>
<dbReference type="PANTHER" id="PTHR45747">
    <property type="entry name" value="HISTONE-LYSINE N-METHYLTRANSFERASE E(Z)"/>
    <property type="match status" value="1"/>
</dbReference>
<keyword evidence="5" id="KW-0804">Transcription</keyword>
<dbReference type="Gene3D" id="2.170.270.10">
    <property type="entry name" value="SET domain"/>
    <property type="match status" value="1"/>
</dbReference>
<dbReference type="InterPro" id="IPR001214">
    <property type="entry name" value="SET_dom"/>
</dbReference>
<dbReference type="Pfam" id="PF18264">
    <property type="entry name" value="preSET_CXC"/>
    <property type="match status" value="1"/>
</dbReference>
<gene>
    <name evidence="9" type="ORF">FRACYDRAFT_181541</name>
</gene>
<keyword evidence="2" id="KW-0808">Transferase</keyword>
<organism evidence="9 10">
    <name type="scientific">Fragilariopsis cylindrus CCMP1102</name>
    <dbReference type="NCBI Taxonomy" id="635003"/>
    <lineage>
        <taxon>Eukaryota</taxon>
        <taxon>Sar</taxon>
        <taxon>Stramenopiles</taxon>
        <taxon>Ochrophyta</taxon>
        <taxon>Bacillariophyta</taxon>
        <taxon>Bacillariophyceae</taxon>
        <taxon>Bacillariophycidae</taxon>
        <taxon>Bacillariales</taxon>
        <taxon>Bacillariaceae</taxon>
        <taxon>Fragilariopsis</taxon>
    </lineage>
</organism>
<keyword evidence="4" id="KW-0805">Transcription regulation</keyword>
<evidence type="ECO:0000256" key="1">
    <source>
        <dbReference type="ARBA" id="ARBA00022603"/>
    </source>
</evidence>
<dbReference type="GO" id="GO:0140951">
    <property type="term" value="F:histone H3K27 trimethyltransferase activity"/>
    <property type="evidence" value="ECO:0007669"/>
    <property type="project" value="UniProtKB-EC"/>
</dbReference>
<dbReference type="GO" id="GO:0003682">
    <property type="term" value="F:chromatin binding"/>
    <property type="evidence" value="ECO:0007669"/>
    <property type="project" value="TreeGrafter"/>
</dbReference>
<dbReference type="InterPro" id="IPR026489">
    <property type="entry name" value="CXC_dom"/>
</dbReference>
<keyword evidence="10" id="KW-1185">Reference proteome</keyword>
<dbReference type="PROSITE" id="PS50280">
    <property type="entry name" value="SET"/>
    <property type="match status" value="1"/>
</dbReference>
<dbReference type="GO" id="GO:0005634">
    <property type="term" value="C:nucleus"/>
    <property type="evidence" value="ECO:0007669"/>
    <property type="project" value="TreeGrafter"/>
</dbReference>
<evidence type="ECO:0000256" key="3">
    <source>
        <dbReference type="ARBA" id="ARBA00022691"/>
    </source>
</evidence>
<dbReference type="Pfam" id="PF00856">
    <property type="entry name" value="SET"/>
    <property type="match status" value="1"/>
</dbReference>
<evidence type="ECO:0000256" key="2">
    <source>
        <dbReference type="ARBA" id="ARBA00022679"/>
    </source>
</evidence>
<feature type="domain" description="CXC" evidence="8">
    <location>
        <begin position="12"/>
        <end position="117"/>
    </location>
</feature>
<proteinExistence type="predicted"/>
<keyword evidence="1" id="KW-0489">Methyltransferase</keyword>
<keyword evidence="3" id="KW-0949">S-adenosyl-L-methionine</keyword>
<dbReference type="EMBL" id="KV784355">
    <property type="protein sequence ID" value="OEU19502.1"/>
    <property type="molecule type" value="Genomic_DNA"/>
</dbReference>
<evidence type="ECO:0000256" key="4">
    <source>
        <dbReference type="ARBA" id="ARBA00023015"/>
    </source>
</evidence>
<dbReference type="PROSITE" id="PS51633">
    <property type="entry name" value="CXC"/>
    <property type="match status" value="1"/>
</dbReference>
<dbReference type="InterPro" id="IPR041355">
    <property type="entry name" value="Pre-SET_CXC"/>
</dbReference>
<dbReference type="AlphaFoldDB" id="A0A1E7FMU8"/>